<evidence type="ECO:0000256" key="6">
    <source>
        <dbReference type="ARBA" id="ARBA00022692"/>
    </source>
</evidence>
<organism evidence="13 14">
    <name type="scientific">Mucilaginibacter yixingensis</name>
    <dbReference type="NCBI Taxonomy" id="1295612"/>
    <lineage>
        <taxon>Bacteria</taxon>
        <taxon>Pseudomonadati</taxon>
        <taxon>Bacteroidota</taxon>
        <taxon>Sphingobacteriia</taxon>
        <taxon>Sphingobacteriales</taxon>
        <taxon>Sphingobacteriaceae</taxon>
        <taxon>Mucilaginibacter</taxon>
    </lineage>
</organism>
<dbReference type="PROSITE" id="PS52015">
    <property type="entry name" value="TONB_CTD"/>
    <property type="match status" value="1"/>
</dbReference>
<dbReference type="GO" id="GO:0031992">
    <property type="term" value="F:energy transducer activity"/>
    <property type="evidence" value="ECO:0007669"/>
    <property type="project" value="InterPro"/>
</dbReference>
<evidence type="ECO:0000256" key="8">
    <source>
        <dbReference type="ARBA" id="ARBA00022989"/>
    </source>
</evidence>
<dbReference type="RefSeq" id="WP_107830367.1">
    <property type="nucleotide sequence ID" value="NZ_CP160205.1"/>
</dbReference>
<sequence length="280" mass="30349">MLISELDLCKREWLELVFAGRNKTYGAYELRTRYNGIMLRAVAATVFVVSAFAITANIISHHPVVEDNTKTITVTIQPPPSVKPKENVVKVKPEGPPPAAKPAQPASIQRYVPYVVKPDIEAEHIEPIKEDVAIGNKDVNVPNSGPAGNVLDIPEGTPGGTGTNANSTTEDPGTVFLSVEDMPQPKGGPEAWSKFLQKNLRYPGMAQEAGASGKVFLSFIIEKDGHLTDIKLVRGAGYGFDEEALRVLKLAPAWSPGKQNGNPVRVQYTIPINFQLSNDN</sequence>
<accession>A0A2T5J658</accession>
<evidence type="ECO:0000256" key="3">
    <source>
        <dbReference type="ARBA" id="ARBA00022448"/>
    </source>
</evidence>
<protein>
    <submittedName>
        <fullName evidence="13">Protein TonB</fullName>
    </submittedName>
</protein>
<evidence type="ECO:0000313" key="13">
    <source>
        <dbReference type="EMBL" id="PTQ94028.1"/>
    </source>
</evidence>
<name>A0A2T5J658_9SPHI</name>
<evidence type="ECO:0000256" key="9">
    <source>
        <dbReference type="ARBA" id="ARBA00023136"/>
    </source>
</evidence>
<proteinExistence type="inferred from homology"/>
<dbReference type="InterPro" id="IPR037682">
    <property type="entry name" value="TonB_C"/>
</dbReference>
<evidence type="ECO:0000256" key="2">
    <source>
        <dbReference type="ARBA" id="ARBA00006555"/>
    </source>
</evidence>
<dbReference type="PANTHER" id="PTHR33446">
    <property type="entry name" value="PROTEIN TONB-RELATED"/>
    <property type="match status" value="1"/>
</dbReference>
<evidence type="ECO:0000313" key="14">
    <source>
        <dbReference type="Proteomes" id="UP000244168"/>
    </source>
</evidence>
<dbReference type="GO" id="GO:0098797">
    <property type="term" value="C:plasma membrane protein complex"/>
    <property type="evidence" value="ECO:0007669"/>
    <property type="project" value="TreeGrafter"/>
</dbReference>
<evidence type="ECO:0000256" key="10">
    <source>
        <dbReference type="SAM" id="MobiDB-lite"/>
    </source>
</evidence>
<feature type="region of interest" description="Disordered" evidence="10">
    <location>
        <begin position="147"/>
        <end position="171"/>
    </location>
</feature>
<evidence type="ECO:0000256" key="4">
    <source>
        <dbReference type="ARBA" id="ARBA00022475"/>
    </source>
</evidence>
<gene>
    <name evidence="13" type="ORF">C8P68_10791</name>
</gene>
<dbReference type="SUPFAM" id="SSF74653">
    <property type="entry name" value="TolA/TonB C-terminal domain"/>
    <property type="match status" value="1"/>
</dbReference>
<dbReference type="PANTHER" id="PTHR33446:SF2">
    <property type="entry name" value="PROTEIN TONB"/>
    <property type="match status" value="1"/>
</dbReference>
<keyword evidence="7" id="KW-0653">Protein transport</keyword>
<dbReference type="GO" id="GO:0055085">
    <property type="term" value="P:transmembrane transport"/>
    <property type="evidence" value="ECO:0007669"/>
    <property type="project" value="InterPro"/>
</dbReference>
<evidence type="ECO:0000256" key="1">
    <source>
        <dbReference type="ARBA" id="ARBA00004383"/>
    </source>
</evidence>
<evidence type="ECO:0000256" key="7">
    <source>
        <dbReference type="ARBA" id="ARBA00022927"/>
    </source>
</evidence>
<feature type="domain" description="TonB C-terminal" evidence="12">
    <location>
        <begin position="187"/>
        <end position="280"/>
    </location>
</feature>
<dbReference type="Gene3D" id="3.30.1150.10">
    <property type="match status" value="1"/>
</dbReference>
<keyword evidence="9 11" id="KW-0472">Membrane</keyword>
<dbReference type="GO" id="GO:0015891">
    <property type="term" value="P:siderophore transport"/>
    <property type="evidence" value="ECO:0007669"/>
    <property type="project" value="InterPro"/>
</dbReference>
<dbReference type="Pfam" id="PF03544">
    <property type="entry name" value="TonB_C"/>
    <property type="match status" value="1"/>
</dbReference>
<comment type="subcellular location">
    <subcellularLocation>
        <location evidence="1">Cell inner membrane</location>
        <topology evidence="1">Single-pass membrane protein</topology>
        <orientation evidence="1">Periplasmic side</orientation>
    </subcellularLocation>
</comment>
<keyword evidence="8 11" id="KW-1133">Transmembrane helix</keyword>
<dbReference type="OrthoDB" id="649093at2"/>
<dbReference type="PRINTS" id="PR01374">
    <property type="entry name" value="TONBPROTEIN"/>
</dbReference>
<keyword evidence="14" id="KW-1185">Reference proteome</keyword>
<dbReference type="GO" id="GO:0030288">
    <property type="term" value="C:outer membrane-bounded periplasmic space"/>
    <property type="evidence" value="ECO:0007669"/>
    <property type="project" value="InterPro"/>
</dbReference>
<keyword evidence="3" id="KW-0813">Transport</keyword>
<reference evidence="13 14" key="1">
    <citation type="submission" date="2018-04" db="EMBL/GenBank/DDBJ databases">
        <title>Genomic Encyclopedia of Archaeal and Bacterial Type Strains, Phase II (KMG-II): from individual species to whole genera.</title>
        <authorList>
            <person name="Goeker M."/>
        </authorList>
    </citation>
    <scope>NUCLEOTIDE SEQUENCE [LARGE SCALE GENOMIC DNA]</scope>
    <source>
        <strain evidence="13 14">DSM 26809</strain>
    </source>
</reference>
<dbReference type="InterPro" id="IPR051045">
    <property type="entry name" value="TonB-dependent_transducer"/>
</dbReference>
<dbReference type="NCBIfam" id="TIGR01352">
    <property type="entry name" value="tonB_Cterm"/>
    <property type="match status" value="1"/>
</dbReference>
<keyword evidence="5" id="KW-0997">Cell inner membrane</keyword>
<dbReference type="InterPro" id="IPR003538">
    <property type="entry name" value="TonB"/>
</dbReference>
<feature type="transmembrane region" description="Helical" evidence="11">
    <location>
        <begin position="37"/>
        <end position="59"/>
    </location>
</feature>
<evidence type="ECO:0000256" key="5">
    <source>
        <dbReference type="ARBA" id="ARBA00022519"/>
    </source>
</evidence>
<keyword evidence="6 11" id="KW-0812">Transmembrane</keyword>
<dbReference type="Proteomes" id="UP000244168">
    <property type="component" value="Unassembled WGS sequence"/>
</dbReference>
<evidence type="ECO:0000259" key="12">
    <source>
        <dbReference type="PROSITE" id="PS52015"/>
    </source>
</evidence>
<dbReference type="InterPro" id="IPR006260">
    <property type="entry name" value="TonB/TolA_C"/>
</dbReference>
<keyword evidence="4" id="KW-1003">Cell membrane</keyword>
<comment type="similarity">
    <text evidence="2">Belongs to the TonB family.</text>
</comment>
<dbReference type="AlphaFoldDB" id="A0A2T5J658"/>
<evidence type="ECO:0000256" key="11">
    <source>
        <dbReference type="SAM" id="Phobius"/>
    </source>
</evidence>
<comment type="caution">
    <text evidence="13">The sequence shown here is derived from an EMBL/GenBank/DDBJ whole genome shotgun (WGS) entry which is preliminary data.</text>
</comment>
<dbReference type="GO" id="GO:0015031">
    <property type="term" value="P:protein transport"/>
    <property type="evidence" value="ECO:0007669"/>
    <property type="project" value="UniProtKB-KW"/>
</dbReference>
<dbReference type="EMBL" id="QAOQ01000007">
    <property type="protein sequence ID" value="PTQ94028.1"/>
    <property type="molecule type" value="Genomic_DNA"/>
</dbReference>